<dbReference type="NCBIfam" id="NF047619">
    <property type="entry name" value="NADase_discoid"/>
    <property type="match status" value="1"/>
</dbReference>
<evidence type="ECO:0000259" key="3">
    <source>
        <dbReference type="Pfam" id="PF25302"/>
    </source>
</evidence>
<evidence type="ECO:0000256" key="1">
    <source>
        <dbReference type="SAM" id="MobiDB-lite"/>
    </source>
</evidence>
<dbReference type="KEGG" id="tes:BW730_00165"/>
<organism evidence="4 5">
    <name type="scientific">Tessaracoccus aquimaris</name>
    <dbReference type="NCBI Taxonomy" id="1332264"/>
    <lineage>
        <taxon>Bacteria</taxon>
        <taxon>Bacillati</taxon>
        <taxon>Actinomycetota</taxon>
        <taxon>Actinomycetes</taxon>
        <taxon>Propionibacteriales</taxon>
        <taxon>Propionibacteriaceae</taxon>
        <taxon>Tessaracoccus</taxon>
    </lineage>
</organism>
<evidence type="ECO:0000256" key="2">
    <source>
        <dbReference type="SAM" id="Phobius"/>
    </source>
</evidence>
<reference evidence="5" key="1">
    <citation type="submission" date="2017-02" db="EMBL/GenBank/DDBJ databases">
        <title>Tessaracoccus aquaemaris sp. nov., isolated from the intestine of a Korean rockfish, Sebastes schlegelii, in a marine aquaculture pond.</title>
        <authorList>
            <person name="Tak E.J."/>
            <person name="Bae J.-W."/>
        </authorList>
    </citation>
    <scope>NUCLEOTIDE SEQUENCE [LARGE SCALE GENOMIC DNA]</scope>
    <source>
        <strain evidence="5">NSG39</strain>
    </source>
</reference>
<dbReference type="SUPFAM" id="SSF49785">
    <property type="entry name" value="Galactose-binding domain-like"/>
    <property type="match status" value="1"/>
</dbReference>
<keyword evidence="5" id="KW-1185">Reference proteome</keyword>
<dbReference type="Pfam" id="PF25302">
    <property type="entry name" value="NADase_transloc"/>
    <property type="match status" value="1"/>
</dbReference>
<dbReference type="InterPro" id="IPR008979">
    <property type="entry name" value="Galactose-bd-like_sf"/>
</dbReference>
<keyword evidence="2" id="KW-1133">Transmembrane helix</keyword>
<feature type="region of interest" description="Disordered" evidence="1">
    <location>
        <begin position="1"/>
        <end position="24"/>
    </location>
</feature>
<feature type="compositionally biased region" description="Basic and acidic residues" evidence="1">
    <location>
        <begin position="1"/>
        <end position="19"/>
    </location>
</feature>
<dbReference type="Proteomes" id="UP000188145">
    <property type="component" value="Chromosome"/>
</dbReference>
<gene>
    <name evidence="4" type="ORF">BW730_00165</name>
</gene>
<sequence length="228" mass="24379">MREDQARDATDDQRPKPDDVAQPARDGIAPRLLVLILVAALAGAYILGRLVIFTPRAPDIPTISPSAAPTAPMSEGLAPYDGRVGAVKAHEALGECREGGQRDSPEALIDDDPDTIWRCHGNGVGESITFTFDPSVSLAGVRLVNGNTVWTGRYAAERRLLSVQWRFADGSYFVQGLAANNRGFQEIRFPQVTTGSVTMTVELATEPGDSADMVDAVSISSLEFLVPG</sequence>
<dbReference type="InterPro" id="IPR057561">
    <property type="entry name" value="NADase_transloc"/>
</dbReference>
<feature type="transmembrane region" description="Helical" evidence="2">
    <location>
        <begin position="32"/>
        <end position="52"/>
    </location>
</feature>
<evidence type="ECO:0000313" key="4">
    <source>
        <dbReference type="EMBL" id="AQP46223.1"/>
    </source>
</evidence>
<keyword evidence="2" id="KW-0472">Membrane</keyword>
<accession>A0A1Q2CJG2</accession>
<name>A0A1Q2CJG2_9ACTN</name>
<evidence type="ECO:0000313" key="5">
    <source>
        <dbReference type="Proteomes" id="UP000188145"/>
    </source>
</evidence>
<feature type="domain" description="NAD glycohydrolase translocation F5/8 type C" evidence="3">
    <location>
        <begin position="87"/>
        <end position="204"/>
    </location>
</feature>
<dbReference type="EMBL" id="CP019606">
    <property type="protein sequence ID" value="AQP46223.1"/>
    <property type="molecule type" value="Genomic_DNA"/>
</dbReference>
<keyword evidence="2" id="KW-0812">Transmembrane</keyword>
<proteinExistence type="predicted"/>
<protein>
    <recommendedName>
        <fullName evidence="3">NAD glycohydrolase translocation F5/8 type C domain-containing protein</fullName>
    </recommendedName>
</protein>
<dbReference type="STRING" id="1332264.BW730_00165"/>
<dbReference type="Gene3D" id="2.60.120.260">
    <property type="entry name" value="Galactose-binding domain-like"/>
    <property type="match status" value="1"/>
</dbReference>
<dbReference type="AlphaFoldDB" id="A0A1Q2CJG2"/>